<accession>A0A1F7GGM1</accession>
<evidence type="ECO:0000256" key="1">
    <source>
        <dbReference type="SAM" id="Phobius"/>
    </source>
</evidence>
<proteinExistence type="predicted"/>
<evidence type="ECO:0000313" key="3">
    <source>
        <dbReference type="Proteomes" id="UP000176850"/>
    </source>
</evidence>
<keyword evidence="1" id="KW-0472">Membrane</keyword>
<evidence type="ECO:0000313" key="2">
    <source>
        <dbReference type="EMBL" id="OGK18108.1"/>
    </source>
</evidence>
<organism evidence="2 3">
    <name type="scientific">Candidatus Roizmanbacteria bacterium RIFCSPHIGHO2_01_FULL_39_24</name>
    <dbReference type="NCBI Taxonomy" id="1802032"/>
    <lineage>
        <taxon>Bacteria</taxon>
        <taxon>Candidatus Roizmaniibacteriota</taxon>
    </lineage>
</organism>
<dbReference type="AlphaFoldDB" id="A0A1F7GGM1"/>
<keyword evidence="1" id="KW-0812">Transmembrane</keyword>
<dbReference type="EMBL" id="MFZH01000037">
    <property type="protein sequence ID" value="OGK18108.1"/>
    <property type="molecule type" value="Genomic_DNA"/>
</dbReference>
<feature type="transmembrane region" description="Helical" evidence="1">
    <location>
        <begin position="6"/>
        <end position="28"/>
    </location>
</feature>
<name>A0A1F7GGM1_9BACT</name>
<dbReference type="Proteomes" id="UP000176850">
    <property type="component" value="Unassembled WGS sequence"/>
</dbReference>
<sequence length="69" mass="7917">MDILFSILIILIISFIMAFFSVKDLDFASDIKKLIKRRQTRGAIVFFEDGVRHFEHHSSSSSKSDRSAP</sequence>
<protein>
    <submittedName>
        <fullName evidence="2">Uncharacterized protein</fullName>
    </submittedName>
</protein>
<keyword evidence="1" id="KW-1133">Transmembrane helix</keyword>
<gene>
    <name evidence="2" type="ORF">A2799_04690</name>
</gene>
<reference evidence="2 3" key="1">
    <citation type="journal article" date="2016" name="Nat. Commun.">
        <title>Thousands of microbial genomes shed light on interconnected biogeochemical processes in an aquifer system.</title>
        <authorList>
            <person name="Anantharaman K."/>
            <person name="Brown C.T."/>
            <person name="Hug L.A."/>
            <person name="Sharon I."/>
            <person name="Castelle C.J."/>
            <person name="Probst A.J."/>
            <person name="Thomas B.C."/>
            <person name="Singh A."/>
            <person name="Wilkins M.J."/>
            <person name="Karaoz U."/>
            <person name="Brodie E.L."/>
            <person name="Williams K.H."/>
            <person name="Hubbard S.S."/>
            <person name="Banfield J.F."/>
        </authorList>
    </citation>
    <scope>NUCLEOTIDE SEQUENCE [LARGE SCALE GENOMIC DNA]</scope>
</reference>
<comment type="caution">
    <text evidence="2">The sequence shown here is derived from an EMBL/GenBank/DDBJ whole genome shotgun (WGS) entry which is preliminary data.</text>
</comment>